<dbReference type="EMBL" id="FWFT01000007">
    <property type="protein sequence ID" value="SLN62844.1"/>
    <property type="molecule type" value="Genomic_DNA"/>
</dbReference>
<dbReference type="PANTHER" id="PTHR38461">
    <property type="entry name" value="4-DEOXY-L-THREO-5-HEXOSULOSE-URONATE KETOL-ISOMERASE"/>
    <property type="match status" value="1"/>
</dbReference>
<dbReference type="Proteomes" id="UP000193623">
    <property type="component" value="Unassembled WGS sequence"/>
</dbReference>
<dbReference type="OrthoDB" id="9770644at2"/>
<dbReference type="RefSeq" id="WP_085865730.1">
    <property type="nucleotide sequence ID" value="NZ_FWFT01000007.1"/>
</dbReference>
<keyword evidence="4 7" id="KW-0479">Metal-binding</keyword>
<dbReference type="GO" id="GO:0019698">
    <property type="term" value="P:D-galacturonate catabolic process"/>
    <property type="evidence" value="ECO:0007669"/>
    <property type="project" value="TreeGrafter"/>
</dbReference>
<dbReference type="SUPFAM" id="SSF51182">
    <property type="entry name" value="RmlC-like cupins"/>
    <property type="match status" value="1"/>
</dbReference>
<protein>
    <recommendedName>
        <fullName evidence="7">4-deoxy-L-threo-5-hexosulose-uronate ketol-isomerase</fullName>
        <ecNumber evidence="7">5.3.1.17</ecNumber>
    </recommendedName>
    <alternativeName>
        <fullName evidence="7">5-keto-4-deoxyuronate isomerase</fullName>
    </alternativeName>
    <alternativeName>
        <fullName evidence="7">DKI isomerase</fullName>
    </alternativeName>
</protein>
<evidence type="ECO:0000256" key="3">
    <source>
        <dbReference type="ARBA" id="ARBA00008086"/>
    </source>
</evidence>
<comment type="cofactor">
    <cofactor evidence="7">
        <name>Zn(2+)</name>
        <dbReference type="ChEBI" id="CHEBI:29105"/>
    </cofactor>
    <text evidence="7">Binds 1 zinc ion per subunit.</text>
</comment>
<evidence type="ECO:0000256" key="2">
    <source>
        <dbReference type="ARBA" id="ARBA00005148"/>
    </source>
</evidence>
<name>A0A1Y5TIN9_9RHOB</name>
<dbReference type="Pfam" id="PF04962">
    <property type="entry name" value="KduI"/>
    <property type="match status" value="1"/>
</dbReference>
<feature type="binding site" evidence="7">
    <location>
        <position position="193"/>
    </location>
    <ligand>
        <name>Zn(2+)</name>
        <dbReference type="ChEBI" id="CHEBI:29105"/>
    </ligand>
</feature>
<dbReference type="Gene3D" id="2.60.120.520">
    <property type="entry name" value="pectin degrading enzyme 5-keto 4- deoxyuronate isomerase, domain 1"/>
    <property type="match status" value="1"/>
</dbReference>
<dbReference type="AlphaFoldDB" id="A0A1Y5TIN9"/>
<proteinExistence type="inferred from homology"/>
<dbReference type="InterPro" id="IPR027449">
    <property type="entry name" value="KduI_N"/>
</dbReference>
<dbReference type="UniPathway" id="UPA00545">
    <property type="reaction ID" value="UER00826"/>
</dbReference>
<dbReference type="PIRSF" id="PIRSF006625">
    <property type="entry name" value="KduI"/>
    <property type="match status" value="1"/>
</dbReference>
<sequence>MIKTQLRRAIDPRHAKTFDTTQLREEFLVDNLWIEDDVSLTYTQYDRMIVGGAWPKSGPLTIDAVDQTGTDGWLDRREAVLVNLGTSGTVEAKGETYELGRCDMLYLGMGSGAVTVSGSDAKFYIISAPAHREIPAQLATIDQANQVPLGSRDSCNERVIYQFVHPAGIESCQIVMGMTKFSAGSIWNTMPAHIHERRSEIYIYIDLPDDQNIIHLMGEPDETRHLVVRNEQAVLSPPWSIHSGAGTAAYSFIWAMAGDNMAFTDMDMVPMEDLR</sequence>
<dbReference type="GO" id="GO:0008697">
    <property type="term" value="F:4-deoxy-L-threo-5-hexosulose-uronate ketol-isomerase activity"/>
    <property type="evidence" value="ECO:0007669"/>
    <property type="project" value="UniProtKB-UniRule"/>
</dbReference>
<keyword evidence="6 7" id="KW-0413">Isomerase</keyword>
<dbReference type="PANTHER" id="PTHR38461:SF1">
    <property type="entry name" value="4-DEOXY-L-THREO-5-HEXOSULOSE-URONATE KETOL-ISOMERASE"/>
    <property type="match status" value="1"/>
</dbReference>
<feature type="binding site" evidence="7">
    <location>
        <position position="200"/>
    </location>
    <ligand>
        <name>Zn(2+)</name>
        <dbReference type="ChEBI" id="CHEBI:29105"/>
    </ligand>
</feature>
<evidence type="ECO:0000256" key="5">
    <source>
        <dbReference type="ARBA" id="ARBA00022833"/>
    </source>
</evidence>
<keyword evidence="9" id="KW-1185">Reference proteome</keyword>
<reference evidence="8 9" key="1">
    <citation type="submission" date="2017-03" db="EMBL/GenBank/DDBJ databases">
        <authorList>
            <person name="Afonso C.L."/>
            <person name="Miller P.J."/>
            <person name="Scott M.A."/>
            <person name="Spackman E."/>
            <person name="Goraichik I."/>
            <person name="Dimitrov K.M."/>
            <person name="Suarez D.L."/>
            <person name="Swayne D.E."/>
        </authorList>
    </citation>
    <scope>NUCLEOTIDE SEQUENCE [LARGE SCALE GENOMIC DNA]</scope>
    <source>
        <strain evidence="8 9">CECT 8397</strain>
    </source>
</reference>
<dbReference type="InterPro" id="IPR011051">
    <property type="entry name" value="RmlC_Cupin_sf"/>
</dbReference>
<dbReference type="CDD" id="cd20294">
    <property type="entry name" value="cupin_KduI_N"/>
    <property type="match status" value="1"/>
</dbReference>
<evidence type="ECO:0000313" key="8">
    <source>
        <dbReference type="EMBL" id="SLN62844.1"/>
    </source>
</evidence>
<comment type="pathway">
    <text evidence="2 7">Glycan metabolism; pectin degradation; 2-dehydro-3-deoxy-D-gluconate from pectin: step 4/5.</text>
</comment>
<dbReference type="NCBIfam" id="NF002091">
    <property type="entry name" value="PRK00924.1"/>
    <property type="match status" value="1"/>
</dbReference>
<dbReference type="InterPro" id="IPR021120">
    <property type="entry name" value="KduI/IolB_isomerase"/>
</dbReference>
<accession>A0A1Y5TIN9</accession>
<dbReference type="HAMAP" id="MF_00687">
    <property type="entry name" value="KduI"/>
    <property type="match status" value="1"/>
</dbReference>
<dbReference type="EC" id="5.3.1.17" evidence="7"/>
<feature type="binding site" evidence="7">
    <location>
        <position position="195"/>
    </location>
    <ligand>
        <name>Zn(2+)</name>
        <dbReference type="ChEBI" id="CHEBI:29105"/>
    </ligand>
</feature>
<dbReference type="InterPro" id="IPR014710">
    <property type="entry name" value="RmlC-like_jellyroll"/>
</dbReference>
<organism evidence="8 9">
    <name type="scientific">Pseudooctadecabacter jejudonensis</name>
    <dbReference type="NCBI Taxonomy" id="1391910"/>
    <lineage>
        <taxon>Bacteria</taxon>
        <taxon>Pseudomonadati</taxon>
        <taxon>Pseudomonadota</taxon>
        <taxon>Alphaproteobacteria</taxon>
        <taxon>Rhodobacterales</taxon>
        <taxon>Paracoccaceae</taxon>
        <taxon>Pseudooctadecabacter</taxon>
    </lineage>
</organism>
<keyword evidence="5 7" id="KW-0862">Zinc</keyword>
<dbReference type="GO" id="GO:0045490">
    <property type="term" value="P:pectin catabolic process"/>
    <property type="evidence" value="ECO:0007669"/>
    <property type="project" value="UniProtKB-UniRule"/>
</dbReference>
<feature type="binding site" evidence="7">
    <location>
        <position position="242"/>
    </location>
    <ligand>
        <name>Zn(2+)</name>
        <dbReference type="ChEBI" id="CHEBI:29105"/>
    </ligand>
</feature>
<comment type="function">
    <text evidence="7">Catalyzes the isomerization of 5-dehydro-4-deoxy-D-glucuronate to 3-deoxy-D-glycero-2,5-hexodiulosonate.</text>
</comment>
<evidence type="ECO:0000313" key="9">
    <source>
        <dbReference type="Proteomes" id="UP000193623"/>
    </source>
</evidence>
<dbReference type="GO" id="GO:0042840">
    <property type="term" value="P:D-glucuronate catabolic process"/>
    <property type="evidence" value="ECO:0007669"/>
    <property type="project" value="TreeGrafter"/>
</dbReference>
<evidence type="ECO:0000256" key="4">
    <source>
        <dbReference type="ARBA" id="ARBA00022723"/>
    </source>
</evidence>
<dbReference type="GO" id="GO:0008270">
    <property type="term" value="F:zinc ion binding"/>
    <property type="evidence" value="ECO:0007669"/>
    <property type="project" value="UniProtKB-UniRule"/>
</dbReference>
<evidence type="ECO:0000256" key="6">
    <source>
        <dbReference type="ARBA" id="ARBA00023235"/>
    </source>
</evidence>
<evidence type="ECO:0000256" key="1">
    <source>
        <dbReference type="ARBA" id="ARBA00000552"/>
    </source>
</evidence>
<comment type="catalytic activity">
    <reaction evidence="1 7">
        <text>5-dehydro-4-deoxy-D-glucuronate = 3-deoxy-D-glycero-2,5-hexodiulosonate</text>
        <dbReference type="Rhea" id="RHEA:23896"/>
        <dbReference type="ChEBI" id="CHEBI:17117"/>
        <dbReference type="ChEBI" id="CHEBI:29071"/>
        <dbReference type="EC" id="5.3.1.17"/>
    </reaction>
</comment>
<dbReference type="Gene3D" id="2.60.120.10">
    <property type="entry name" value="Jelly Rolls"/>
    <property type="match status" value="1"/>
</dbReference>
<dbReference type="InterPro" id="IPR007045">
    <property type="entry name" value="KduI"/>
</dbReference>
<evidence type="ECO:0000256" key="7">
    <source>
        <dbReference type="HAMAP-Rule" id="MF_00687"/>
    </source>
</evidence>
<dbReference type="CDD" id="cd20491">
    <property type="entry name" value="cupin_KduI_C"/>
    <property type="match status" value="1"/>
</dbReference>
<gene>
    <name evidence="7 8" type="primary">kduI</name>
    <name evidence="8" type="ORF">PSJ8397_03339</name>
</gene>
<comment type="similarity">
    <text evidence="3 7">Belongs to the KduI family.</text>
</comment>